<dbReference type="OrthoDB" id="3066970at2759"/>
<feature type="transmembrane region" description="Helical" evidence="3">
    <location>
        <begin position="78"/>
        <end position="102"/>
    </location>
</feature>
<feature type="compositionally biased region" description="Polar residues" evidence="2">
    <location>
        <begin position="205"/>
        <end position="222"/>
    </location>
</feature>
<dbReference type="AlphaFoldDB" id="A0A409VDU4"/>
<gene>
    <name evidence="4" type="ORF">CVT24_004940</name>
</gene>
<organism evidence="4 5">
    <name type="scientific">Panaeolus cyanescens</name>
    <dbReference type="NCBI Taxonomy" id="181874"/>
    <lineage>
        <taxon>Eukaryota</taxon>
        <taxon>Fungi</taxon>
        <taxon>Dikarya</taxon>
        <taxon>Basidiomycota</taxon>
        <taxon>Agaricomycotina</taxon>
        <taxon>Agaricomycetes</taxon>
        <taxon>Agaricomycetidae</taxon>
        <taxon>Agaricales</taxon>
        <taxon>Agaricineae</taxon>
        <taxon>Galeropsidaceae</taxon>
        <taxon>Panaeolus</taxon>
    </lineage>
</organism>
<evidence type="ECO:0000256" key="3">
    <source>
        <dbReference type="SAM" id="Phobius"/>
    </source>
</evidence>
<keyword evidence="3" id="KW-1133">Transmembrane helix</keyword>
<feature type="coiled-coil region" evidence="1">
    <location>
        <begin position="112"/>
        <end position="139"/>
    </location>
</feature>
<feature type="compositionally biased region" description="Pro residues" evidence="2">
    <location>
        <begin position="35"/>
        <end position="48"/>
    </location>
</feature>
<proteinExistence type="predicted"/>
<evidence type="ECO:0000256" key="1">
    <source>
        <dbReference type="SAM" id="Coils"/>
    </source>
</evidence>
<dbReference type="Proteomes" id="UP000284842">
    <property type="component" value="Unassembled WGS sequence"/>
</dbReference>
<keyword evidence="3" id="KW-0472">Membrane</keyword>
<evidence type="ECO:0000313" key="4">
    <source>
        <dbReference type="EMBL" id="PPQ63430.1"/>
    </source>
</evidence>
<name>A0A409VDU4_9AGAR</name>
<feature type="region of interest" description="Disordered" evidence="2">
    <location>
        <begin position="142"/>
        <end position="242"/>
    </location>
</feature>
<keyword evidence="1" id="KW-0175">Coiled coil</keyword>
<dbReference type="EMBL" id="NHTK01006123">
    <property type="protein sequence ID" value="PPQ63430.1"/>
    <property type="molecule type" value="Genomic_DNA"/>
</dbReference>
<keyword evidence="5" id="KW-1185">Reference proteome</keyword>
<evidence type="ECO:0000256" key="2">
    <source>
        <dbReference type="SAM" id="MobiDB-lite"/>
    </source>
</evidence>
<accession>A0A409VDU4</accession>
<feature type="compositionally biased region" description="Pro residues" evidence="2">
    <location>
        <begin position="224"/>
        <end position="242"/>
    </location>
</feature>
<protein>
    <submittedName>
        <fullName evidence="4">Uncharacterized protein</fullName>
    </submittedName>
</protein>
<evidence type="ECO:0000313" key="5">
    <source>
        <dbReference type="Proteomes" id="UP000284842"/>
    </source>
</evidence>
<feature type="compositionally biased region" description="Pro residues" evidence="2">
    <location>
        <begin position="144"/>
        <end position="154"/>
    </location>
</feature>
<comment type="caution">
    <text evidence="4">The sequence shown here is derived from an EMBL/GenBank/DDBJ whole genome shotgun (WGS) entry which is preliminary data.</text>
</comment>
<dbReference type="InParanoid" id="A0A409VDU4"/>
<sequence>MSSLYHSHQHSQPPTLILIHQHPITTTTSSRHHVIPPPPRPTHSQPPRPRPRPSGTNPPSHVPHRDRDRNSRFAQKPIAIVFEVLAGLVGLAILITVLRCLYKYNRAPKRDRIAEVLSRHNLQRELEELERNPLALRRESLREPAPPYFPPPPAYTHQLPQPASLPPERPMEYTQLPTSTPPSSPPMQVNTLPPLPSRPSADTDPISSVQPDSSIITSTSLPAVSPPTMPITVEPPPSHTSG</sequence>
<feature type="region of interest" description="Disordered" evidence="2">
    <location>
        <begin position="25"/>
        <end position="69"/>
    </location>
</feature>
<reference evidence="4 5" key="1">
    <citation type="journal article" date="2018" name="Evol. Lett.">
        <title>Horizontal gene cluster transfer increased hallucinogenic mushroom diversity.</title>
        <authorList>
            <person name="Reynolds H.T."/>
            <person name="Vijayakumar V."/>
            <person name="Gluck-Thaler E."/>
            <person name="Korotkin H.B."/>
            <person name="Matheny P.B."/>
            <person name="Slot J.C."/>
        </authorList>
    </citation>
    <scope>NUCLEOTIDE SEQUENCE [LARGE SCALE GENOMIC DNA]</scope>
    <source>
        <strain evidence="4 5">2629</strain>
    </source>
</reference>
<keyword evidence="3" id="KW-0812">Transmembrane</keyword>